<dbReference type="Proteomes" id="UP001519460">
    <property type="component" value="Unassembled WGS sequence"/>
</dbReference>
<evidence type="ECO:0000256" key="4">
    <source>
        <dbReference type="ARBA" id="ARBA00022989"/>
    </source>
</evidence>
<comment type="subcellular location">
    <subcellularLocation>
        <location evidence="1">Cell membrane</location>
        <topology evidence="1">Multi-pass membrane protein</topology>
    </subcellularLocation>
</comment>
<keyword evidence="4 10" id="KW-1133">Transmembrane helix</keyword>
<evidence type="ECO:0000256" key="7">
    <source>
        <dbReference type="ARBA" id="ARBA00023170"/>
    </source>
</evidence>
<protein>
    <recommendedName>
        <fullName evidence="11">G-protein coupled receptors family 1 profile domain-containing protein</fullName>
    </recommendedName>
</protein>
<evidence type="ECO:0000256" key="6">
    <source>
        <dbReference type="ARBA" id="ARBA00023136"/>
    </source>
</evidence>
<dbReference type="GO" id="GO:0004930">
    <property type="term" value="F:G protein-coupled receptor activity"/>
    <property type="evidence" value="ECO:0007669"/>
    <property type="project" value="UniProtKB-KW"/>
</dbReference>
<evidence type="ECO:0000259" key="11">
    <source>
        <dbReference type="PROSITE" id="PS50262"/>
    </source>
</evidence>
<dbReference type="AlphaFoldDB" id="A0ABD0KDN6"/>
<evidence type="ECO:0000313" key="13">
    <source>
        <dbReference type="Proteomes" id="UP001519460"/>
    </source>
</evidence>
<accession>A0ABD0KDN6</accession>
<keyword evidence="6 10" id="KW-0472">Membrane</keyword>
<dbReference type="PRINTS" id="PR00237">
    <property type="entry name" value="GPCRRHODOPSN"/>
</dbReference>
<evidence type="ECO:0000256" key="1">
    <source>
        <dbReference type="ARBA" id="ARBA00004651"/>
    </source>
</evidence>
<dbReference type="PANTHER" id="PTHR24228">
    <property type="entry name" value="B2 BRADYKININ RECEPTOR/ANGIOTENSIN II RECEPTOR"/>
    <property type="match status" value="1"/>
</dbReference>
<feature type="transmembrane region" description="Helical" evidence="10">
    <location>
        <begin position="200"/>
        <end position="223"/>
    </location>
</feature>
<keyword evidence="8 9" id="KW-0807">Transducer</keyword>
<dbReference type="InterPro" id="IPR017452">
    <property type="entry name" value="GPCR_Rhodpsn_7TM"/>
</dbReference>
<feature type="transmembrane region" description="Helical" evidence="10">
    <location>
        <begin position="362"/>
        <end position="382"/>
    </location>
</feature>
<dbReference type="GO" id="GO:0005886">
    <property type="term" value="C:plasma membrane"/>
    <property type="evidence" value="ECO:0007669"/>
    <property type="project" value="UniProtKB-SubCell"/>
</dbReference>
<reference evidence="12 13" key="1">
    <citation type="journal article" date="2023" name="Sci. Data">
        <title>Genome assembly of the Korean intertidal mud-creeper Batillaria attramentaria.</title>
        <authorList>
            <person name="Patra A.K."/>
            <person name="Ho P.T."/>
            <person name="Jun S."/>
            <person name="Lee S.J."/>
            <person name="Kim Y."/>
            <person name="Won Y.J."/>
        </authorList>
    </citation>
    <scope>NUCLEOTIDE SEQUENCE [LARGE SCALE GENOMIC DNA]</scope>
    <source>
        <strain evidence="12">Wonlab-2016</strain>
    </source>
</reference>
<gene>
    <name evidence="12" type="ORF">BaRGS_00023642</name>
</gene>
<dbReference type="Gene3D" id="1.20.1070.10">
    <property type="entry name" value="Rhodopsin 7-helix transmembrane proteins"/>
    <property type="match status" value="1"/>
</dbReference>
<feature type="transmembrane region" description="Helical" evidence="10">
    <location>
        <begin position="154"/>
        <end position="176"/>
    </location>
</feature>
<keyword evidence="13" id="KW-1185">Reference proteome</keyword>
<evidence type="ECO:0000256" key="2">
    <source>
        <dbReference type="ARBA" id="ARBA00022475"/>
    </source>
</evidence>
<keyword evidence="5 9" id="KW-0297">G-protein coupled receptor</keyword>
<dbReference type="Pfam" id="PF00001">
    <property type="entry name" value="7tm_1"/>
    <property type="match status" value="1"/>
</dbReference>
<evidence type="ECO:0000256" key="3">
    <source>
        <dbReference type="ARBA" id="ARBA00022692"/>
    </source>
</evidence>
<dbReference type="SUPFAM" id="SSF81321">
    <property type="entry name" value="Family A G protein-coupled receptor-like"/>
    <property type="match status" value="1"/>
</dbReference>
<name>A0ABD0KDN6_9CAEN</name>
<evidence type="ECO:0000256" key="10">
    <source>
        <dbReference type="SAM" id="Phobius"/>
    </source>
</evidence>
<comment type="similarity">
    <text evidence="9">Belongs to the G-protein coupled receptor 1 family.</text>
</comment>
<feature type="domain" description="G-protein coupled receptors family 1 profile" evidence="11">
    <location>
        <begin position="52"/>
        <end position="379"/>
    </location>
</feature>
<evidence type="ECO:0000256" key="9">
    <source>
        <dbReference type="RuleBase" id="RU000688"/>
    </source>
</evidence>
<evidence type="ECO:0000256" key="8">
    <source>
        <dbReference type="ARBA" id="ARBA00023224"/>
    </source>
</evidence>
<dbReference type="InterPro" id="IPR000276">
    <property type="entry name" value="GPCR_Rhodpsn"/>
</dbReference>
<comment type="caution">
    <text evidence="12">The sequence shown here is derived from an EMBL/GenBank/DDBJ whole genome shotgun (WGS) entry which is preliminary data.</text>
</comment>
<feature type="transmembrane region" description="Helical" evidence="10">
    <location>
        <begin position="330"/>
        <end position="350"/>
    </location>
</feature>
<dbReference type="PANTHER" id="PTHR24228:SF75">
    <property type="entry name" value="G-PROTEIN COUPLED RECEPTORS FAMILY 1 PROFILE DOMAIN-CONTAINING PROTEIN"/>
    <property type="match status" value="1"/>
</dbReference>
<dbReference type="PROSITE" id="PS00237">
    <property type="entry name" value="G_PROTEIN_RECEP_F1_1"/>
    <property type="match status" value="1"/>
</dbReference>
<sequence length="403" mass="44906">MIPENLTFPSDGPENMTGTLRYAPLEFVDTLPALAIVLIAVLVVAAVMGTAGNLLILVSVATRKDLQNVESVFVVNLACSDLYVTLVVDPLSIVGKTAGWEFFDSVPHLCRVVGSLCTMSCVGSLMTLSAMSCNRYVLIVHPNYYRRIFTLPHSVIMCLCFYLVGFLLVSLNFFGVGDHSFDHKSLECIWDRMANHDYTIVFAFVLVLVPITVIGLAYTRLYLHVRRIGLKAHNHGKKSAGVASTSLLTEDSTTMQMPVRVNKDAEKTSAELKSLIKEVDVEKEHASAEMLSVSTPSQAGKSATTPQCSQDRAITRGSIKNPTFRLARTLFFIYLVFAVCWLPFALLMILDSEDTFSHELHVVIVAWAHLHPSFNWFVYYHTHSKFRRAFRKLLRLDRCCGSG</sequence>
<organism evidence="12 13">
    <name type="scientific">Batillaria attramentaria</name>
    <dbReference type="NCBI Taxonomy" id="370345"/>
    <lineage>
        <taxon>Eukaryota</taxon>
        <taxon>Metazoa</taxon>
        <taxon>Spiralia</taxon>
        <taxon>Lophotrochozoa</taxon>
        <taxon>Mollusca</taxon>
        <taxon>Gastropoda</taxon>
        <taxon>Caenogastropoda</taxon>
        <taxon>Sorbeoconcha</taxon>
        <taxon>Cerithioidea</taxon>
        <taxon>Batillariidae</taxon>
        <taxon>Batillaria</taxon>
    </lineage>
</organism>
<keyword evidence="3 9" id="KW-0812">Transmembrane</keyword>
<dbReference type="EMBL" id="JACVVK020000199">
    <property type="protein sequence ID" value="KAK7485102.1"/>
    <property type="molecule type" value="Genomic_DNA"/>
</dbReference>
<keyword evidence="2" id="KW-1003">Cell membrane</keyword>
<evidence type="ECO:0000256" key="5">
    <source>
        <dbReference type="ARBA" id="ARBA00023040"/>
    </source>
</evidence>
<keyword evidence="7 9" id="KW-0675">Receptor</keyword>
<feature type="transmembrane region" description="Helical" evidence="10">
    <location>
        <begin position="33"/>
        <end position="60"/>
    </location>
</feature>
<evidence type="ECO:0000313" key="12">
    <source>
        <dbReference type="EMBL" id="KAK7485102.1"/>
    </source>
</evidence>
<dbReference type="CDD" id="cd00637">
    <property type="entry name" value="7tm_classA_rhodopsin-like"/>
    <property type="match status" value="1"/>
</dbReference>
<proteinExistence type="inferred from homology"/>
<dbReference type="PROSITE" id="PS50262">
    <property type="entry name" value="G_PROTEIN_RECEP_F1_2"/>
    <property type="match status" value="1"/>
</dbReference>